<evidence type="ECO:0000256" key="1">
    <source>
        <dbReference type="ARBA" id="ARBA00008710"/>
    </source>
</evidence>
<evidence type="ECO:0000256" key="2">
    <source>
        <dbReference type="ARBA" id="ARBA00049106"/>
    </source>
</evidence>
<reference evidence="3 4" key="1">
    <citation type="submission" date="2019-01" db="EMBL/GenBank/DDBJ databases">
        <title>Ktedonosporobacter rubrisoli SCAWS-G2.</title>
        <authorList>
            <person name="Huang Y."/>
            <person name="Yan B."/>
        </authorList>
    </citation>
    <scope>NUCLEOTIDE SEQUENCE [LARGE SCALE GENOMIC DNA]</scope>
    <source>
        <strain evidence="3 4">SCAWS-G2</strain>
    </source>
</reference>
<dbReference type="OrthoDB" id="9179360at2"/>
<sequence length="139" mass="15414">MLDPKDWNRRLIEEFRANGGKVGGPLEHMSLLLLTTTGARSGKPRTTPMGYFSDGDCLIVVASNRGASTHPAWYHNLLAHPEVTVEVGTETFEAIAIVTKDAERDRLWARAVTLFLTFAEHQAKTTRLIPVITLSRRAS</sequence>
<gene>
    <name evidence="3" type="ORF">EPA93_11220</name>
</gene>
<keyword evidence="4" id="KW-1185">Reference proteome</keyword>
<name>A0A4P6JNA7_KTERU</name>
<dbReference type="EMBL" id="CP035758">
    <property type="protein sequence ID" value="QBD76542.1"/>
    <property type="molecule type" value="Genomic_DNA"/>
</dbReference>
<dbReference type="GO" id="GO:0070967">
    <property type="term" value="F:coenzyme F420 binding"/>
    <property type="evidence" value="ECO:0007669"/>
    <property type="project" value="TreeGrafter"/>
</dbReference>
<accession>A0A4P6JNA7</accession>
<dbReference type="InterPro" id="IPR012349">
    <property type="entry name" value="Split_barrel_FMN-bd"/>
</dbReference>
<dbReference type="NCBIfam" id="TIGR00026">
    <property type="entry name" value="hi_GC_TIGR00026"/>
    <property type="match status" value="1"/>
</dbReference>
<dbReference type="RefSeq" id="WP_129887424.1">
    <property type="nucleotide sequence ID" value="NZ_CP035758.1"/>
</dbReference>
<dbReference type="Pfam" id="PF04075">
    <property type="entry name" value="F420H2_quin_red"/>
    <property type="match status" value="1"/>
</dbReference>
<dbReference type="PANTHER" id="PTHR39428:SF1">
    <property type="entry name" value="F420H(2)-DEPENDENT QUINONE REDUCTASE RV1261C"/>
    <property type="match status" value="1"/>
</dbReference>
<evidence type="ECO:0000313" key="4">
    <source>
        <dbReference type="Proteomes" id="UP000290365"/>
    </source>
</evidence>
<dbReference type="GO" id="GO:0005886">
    <property type="term" value="C:plasma membrane"/>
    <property type="evidence" value="ECO:0007669"/>
    <property type="project" value="TreeGrafter"/>
</dbReference>
<dbReference type="Gene3D" id="2.30.110.10">
    <property type="entry name" value="Electron Transport, Fmn-binding Protein, Chain A"/>
    <property type="match status" value="1"/>
</dbReference>
<proteinExistence type="inferred from homology"/>
<comment type="similarity">
    <text evidence="1">Belongs to the F420H(2)-dependent quinone reductase family.</text>
</comment>
<comment type="catalytic activity">
    <reaction evidence="2">
        <text>oxidized coenzyme F420-(gamma-L-Glu)(n) + a quinol + H(+) = reduced coenzyme F420-(gamma-L-Glu)(n) + a quinone</text>
        <dbReference type="Rhea" id="RHEA:39663"/>
        <dbReference type="Rhea" id="RHEA-COMP:12939"/>
        <dbReference type="Rhea" id="RHEA-COMP:14378"/>
        <dbReference type="ChEBI" id="CHEBI:15378"/>
        <dbReference type="ChEBI" id="CHEBI:24646"/>
        <dbReference type="ChEBI" id="CHEBI:132124"/>
        <dbReference type="ChEBI" id="CHEBI:133980"/>
        <dbReference type="ChEBI" id="CHEBI:139511"/>
    </reaction>
</comment>
<dbReference type="GO" id="GO:0016491">
    <property type="term" value="F:oxidoreductase activity"/>
    <property type="evidence" value="ECO:0007669"/>
    <property type="project" value="InterPro"/>
</dbReference>
<dbReference type="Proteomes" id="UP000290365">
    <property type="component" value="Chromosome"/>
</dbReference>
<organism evidence="3 4">
    <name type="scientific">Ktedonosporobacter rubrisoli</name>
    <dbReference type="NCBI Taxonomy" id="2509675"/>
    <lineage>
        <taxon>Bacteria</taxon>
        <taxon>Bacillati</taxon>
        <taxon>Chloroflexota</taxon>
        <taxon>Ktedonobacteria</taxon>
        <taxon>Ktedonobacterales</taxon>
        <taxon>Ktedonosporobacteraceae</taxon>
        <taxon>Ktedonosporobacter</taxon>
    </lineage>
</organism>
<dbReference type="KEGG" id="kbs:EPA93_11220"/>
<dbReference type="InterPro" id="IPR004378">
    <property type="entry name" value="F420H2_quin_Rdtase"/>
</dbReference>
<dbReference type="PANTHER" id="PTHR39428">
    <property type="entry name" value="F420H(2)-DEPENDENT QUINONE REDUCTASE RV1261C"/>
    <property type="match status" value="1"/>
</dbReference>
<dbReference type="SUPFAM" id="SSF50475">
    <property type="entry name" value="FMN-binding split barrel"/>
    <property type="match status" value="1"/>
</dbReference>
<evidence type="ECO:0000313" key="3">
    <source>
        <dbReference type="EMBL" id="QBD76542.1"/>
    </source>
</evidence>
<protein>
    <submittedName>
        <fullName evidence="3">Nitroreductase family deazaflavin-dependent oxidoreductase</fullName>
    </submittedName>
</protein>
<dbReference type="AlphaFoldDB" id="A0A4P6JNA7"/>